<dbReference type="SUPFAM" id="SSF52540">
    <property type="entry name" value="P-loop containing nucleoside triphosphate hydrolases"/>
    <property type="match status" value="1"/>
</dbReference>
<name>A0A369TFJ2_9RHOB</name>
<evidence type="ECO:0000313" key="1">
    <source>
        <dbReference type="EMBL" id="RDD64093.1"/>
    </source>
</evidence>
<protein>
    <recommendedName>
        <fullName evidence="3">Sulfotransferase domain-containing protein</fullName>
    </recommendedName>
</protein>
<dbReference type="EMBL" id="QPMK01000030">
    <property type="protein sequence ID" value="RDD64093.1"/>
    <property type="molecule type" value="Genomic_DNA"/>
</dbReference>
<dbReference type="InterPro" id="IPR027417">
    <property type="entry name" value="P-loop_NTPase"/>
</dbReference>
<dbReference type="RefSeq" id="WP_114512996.1">
    <property type="nucleotide sequence ID" value="NZ_QPMK01000030.1"/>
</dbReference>
<gene>
    <name evidence="1" type="ORF">DU478_21960</name>
</gene>
<proteinExistence type="predicted"/>
<dbReference type="AlphaFoldDB" id="A0A369TFJ2"/>
<dbReference type="Proteomes" id="UP000253977">
    <property type="component" value="Unassembled WGS sequence"/>
</dbReference>
<keyword evidence="2" id="KW-1185">Reference proteome</keyword>
<evidence type="ECO:0008006" key="3">
    <source>
        <dbReference type="Google" id="ProtNLM"/>
    </source>
</evidence>
<comment type="caution">
    <text evidence="1">The sequence shown here is derived from an EMBL/GenBank/DDBJ whole genome shotgun (WGS) entry which is preliminary data.</text>
</comment>
<dbReference type="OrthoDB" id="7540582at2"/>
<sequence length="302" mass="34175">MKPRLFLHVGQHKTGTTSIQGYLQHHEETLRAHGFWQPDRLGRPDGGFQRVGELIVTEGPEAFVAHLKRGHDGGAIIVSAENLSRVLARTHPEANAVITAHFDTTVILSMRRQDEMLESAFSQLVKFGRRLNIEKDDPYPFDYEPLVGQLVQDYGRDNVKLSLYGADRSLSPEAMLMRAVGGPELPPLERQANVRTHRRNLLFMSQLELKRRSIAKRLLAFLQDNPVIRDDGIRELSSVARRNALIAEHRDGNTRICEAFGLDADFMTAPVRDDGWFPARKISSREWADVMSGFLQPRHLGV</sequence>
<dbReference type="Gene3D" id="3.40.50.300">
    <property type="entry name" value="P-loop containing nucleotide triphosphate hydrolases"/>
    <property type="match status" value="1"/>
</dbReference>
<evidence type="ECO:0000313" key="2">
    <source>
        <dbReference type="Proteomes" id="UP000253977"/>
    </source>
</evidence>
<organism evidence="1 2">
    <name type="scientific">Thalassococcus profundi</name>
    <dbReference type="NCBI Taxonomy" id="2282382"/>
    <lineage>
        <taxon>Bacteria</taxon>
        <taxon>Pseudomonadati</taxon>
        <taxon>Pseudomonadota</taxon>
        <taxon>Alphaproteobacteria</taxon>
        <taxon>Rhodobacterales</taxon>
        <taxon>Roseobacteraceae</taxon>
        <taxon>Thalassococcus</taxon>
    </lineage>
</organism>
<reference evidence="1 2" key="1">
    <citation type="submission" date="2018-07" db="EMBL/GenBank/DDBJ databases">
        <title>Thalassococcus profundi sp. nov., a marine bacterium isolated from deep seawater of Okinawa Trough.</title>
        <authorList>
            <person name="Yu M."/>
        </authorList>
    </citation>
    <scope>NUCLEOTIDE SEQUENCE [LARGE SCALE GENOMIC DNA]</scope>
    <source>
        <strain evidence="1 2">WRAS1</strain>
    </source>
</reference>
<accession>A0A369TFJ2</accession>